<evidence type="ECO:0000313" key="2">
    <source>
        <dbReference type="EMBL" id="WAQ88766.1"/>
    </source>
</evidence>
<reference evidence="2" key="1">
    <citation type="submission" date="2022-10" db="EMBL/GenBank/DDBJ databases">
        <title>Puccinia triticina Genome sequencing and assembly.</title>
        <authorList>
            <person name="Li C."/>
        </authorList>
    </citation>
    <scope>NUCLEOTIDE SEQUENCE</scope>
    <source>
        <strain evidence="2">Pt15</strain>
    </source>
</reference>
<feature type="compositionally biased region" description="Polar residues" evidence="1">
    <location>
        <begin position="13"/>
        <end position="33"/>
    </location>
</feature>
<feature type="region of interest" description="Disordered" evidence="1">
    <location>
        <begin position="1"/>
        <end position="33"/>
    </location>
</feature>
<keyword evidence="3" id="KW-1185">Reference proteome</keyword>
<organism evidence="2 3">
    <name type="scientific">Puccinia triticina</name>
    <dbReference type="NCBI Taxonomy" id="208348"/>
    <lineage>
        <taxon>Eukaryota</taxon>
        <taxon>Fungi</taxon>
        <taxon>Dikarya</taxon>
        <taxon>Basidiomycota</taxon>
        <taxon>Pucciniomycotina</taxon>
        <taxon>Pucciniomycetes</taxon>
        <taxon>Pucciniales</taxon>
        <taxon>Pucciniaceae</taxon>
        <taxon>Puccinia</taxon>
    </lineage>
</organism>
<proteinExistence type="predicted"/>
<protein>
    <submittedName>
        <fullName evidence="2">Uncharacterized protein</fullName>
    </submittedName>
</protein>
<dbReference type="Proteomes" id="UP001164743">
    <property type="component" value="Chromosome 10A"/>
</dbReference>
<dbReference type="GeneID" id="77801231"/>
<evidence type="ECO:0000313" key="3">
    <source>
        <dbReference type="Proteomes" id="UP001164743"/>
    </source>
</evidence>
<evidence type="ECO:0000256" key="1">
    <source>
        <dbReference type="SAM" id="MobiDB-lite"/>
    </source>
</evidence>
<accession>A0ABY7CXC2</accession>
<gene>
    <name evidence="2" type="ORF">PtA15_10A185</name>
</gene>
<dbReference type="RefSeq" id="XP_053024321.1">
    <property type="nucleotide sequence ID" value="XM_053160336.1"/>
</dbReference>
<dbReference type="EMBL" id="CP110430">
    <property type="protein sequence ID" value="WAQ88766.1"/>
    <property type="molecule type" value="Genomic_DNA"/>
</dbReference>
<name>A0ABY7CXC2_9BASI</name>
<sequence>MKKRPADDLKPNQPDNQPFPTSQSTQEPEGSQTLRKSWVWKYFVDKVDSDKYKINE</sequence>
<feature type="compositionally biased region" description="Basic and acidic residues" evidence="1">
    <location>
        <begin position="1"/>
        <end position="10"/>
    </location>
</feature>